<dbReference type="RefSeq" id="WP_255211697.1">
    <property type="nucleotide sequence ID" value="NZ_BBMZ01000030.1"/>
</dbReference>
<dbReference type="Proteomes" id="UP000029462">
    <property type="component" value="Unassembled WGS sequence"/>
</dbReference>
<organism evidence="1 2">
    <name type="scientific">Pseudescherichia vulneris NBRC 102420</name>
    <dbReference type="NCBI Taxonomy" id="1115515"/>
    <lineage>
        <taxon>Bacteria</taxon>
        <taxon>Pseudomonadati</taxon>
        <taxon>Pseudomonadota</taxon>
        <taxon>Gammaproteobacteria</taxon>
        <taxon>Enterobacterales</taxon>
        <taxon>Enterobacteriaceae</taxon>
        <taxon>Pseudescherichia</taxon>
    </lineage>
</organism>
<protein>
    <submittedName>
        <fullName evidence="1">Uncharacterized protein</fullName>
    </submittedName>
</protein>
<reference evidence="1 2" key="1">
    <citation type="submission" date="2014-09" db="EMBL/GenBank/DDBJ databases">
        <title>Whole genome shotgun sequence of Escherichia vulneris NBRC 102420.</title>
        <authorList>
            <person name="Yoshida Y."/>
            <person name="Hosoyama A."/>
            <person name="Tsuchikane K."/>
            <person name="Ohji S."/>
            <person name="Ichikawa N."/>
            <person name="Kimura A."/>
            <person name="Yamazoe A."/>
            <person name="Ezaki T."/>
            <person name="Fujita N."/>
        </authorList>
    </citation>
    <scope>NUCLEOTIDE SEQUENCE [LARGE SCALE GENOMIC DNA]</scope>
    <source>
        <strain evidence="1 2">NBRC 102420</strain>
    </source>
</reference>
<accession>A0A090V7L5</accession>
<gene>
    <name evidence="1" type="ORF">EV102420_30_00050</name>
</gene>
<proteinExistence type="predicted"/>
<dbReference type="AlphaFoldDB" id="A0A090V7L5"/>
<keyword evidence="2" id="KW-1185">Reference proteome</keyword>
<dbReference type="EMBL" id="BBMZ01000030">
    <property type="protein sequence ID" value="GAL60118.1"/>
    <property type="molecule type" value="Genomic_DNA"/>
</dbReference>
<dbReference type="eggNOG" id="ENOG50333AD">
    <property type="taxonomic scope" value="Bacteria"/>
</dbReference>
<comment type="caution">
    <text evidence="1">The sequence shown here is derived from an EMBL/GenBank/DDBJ whole genome shotgun (WGS) entry which is preliminary data.</text>
</comment>
<name>A0A090V7L5_PSEVU</name>
<evidence type="ECO:0000313" key="1">
    <source>
        <dbReference type="EMBL" id="GAL60118.1"/>
    </source>
</evidence>
<sequence length="120" mass="13879">MFSFLNTLQRLIKNQQEAPTTQPKYSNEQLLQWATGCMLEGLPDAFYEARVTCECSVNDEGHQTVSVSHEFKLTAESEYARFSPPDDLYATNCIEQILTGKKWKYAAIIFNPQTTRFEWK</sequence>
<evidence type="ECO:0000313" key="2">
    <source>
        <dbReference type="Proteomes" id="UP000029462"/>
    </source>
</evidence>